<keyword evidence="3" id="KW-1185">Reference proteome</keyword>
<keyword evidence="1" id="KW-0472">Membrane</keyword>
<proteinExistence type="predicted"/>
<evidence type="ECO:0000256" key="1">
    <source>
        <dbReference type="SAM" id="Phobius"/>
    </source>
</evidence>
<feature type="transmembrane region" description="Helical" evidence="1">
    <location>
        <begin position="85"/>
        <end position="110"/>
    </location>
</feature>
<gene>
    <name evidence="2" type="ORF">GCM10012278_58410</name>
</gene>
<accession>A0A918A923</accession>
<dbReference type="EMBL" id="BMNK01000011">
    <property type="protein sequence ID" value="GGP12081.1"/>
    <property type="molecule type" value="Genomic_DNA"/>
</dbReference>
<feature type="transmembrane region" description="Helical" evidence="1">
    <location>
        <begin position="196"/>
        <end position="214"/>
    </location>
</feature>
<dbReference type="Proteomes" id="UP000660745">
    <property type="component" value="Unassembled WGS sequence"/>
</dbReference>
<evidence type="ECO:0000313" key="2">
    <source>
        <dbReference type="EMBL" id="GGP12081.1"/>
    </source>
</evidence>
<name>A0A918A923_9ACTN</name>
<keyword evidence="1" id="KW-1133">Transmembrane helix</keyword>
<evidence type="ECO:0000313" key="3">
    <source>
        <dbReference type="Proteomes" id="UP000660745"/>
    </source>
</evidence>
<sequence length="234" mass="24433">MAPLHPRTLRQAKRLIRSACLKLPIDIAPSYYREWTAELPAILEDHEVRSPSIRMLRALTFALDQHRSVRKLAPQGSRRRSSRSLLIGLTAIAFVLGTVGGVGAGVITVLATGAGFAVGVFIGMVVKSAAVGLVASVLLGIAGGLYFGGAGKVVIGELLDTTTDDTVVRAALGGTLTGAAAVCALVMTLAHGPVGLISLCICAGGIVPAVRRLAMAYRTTYTSHYKVMPVEEDT</sequence>
<keyword evidence="1" id="KW-0812">Transmembrane</keyword>
<feature type="transmembrane region" description="Helical" evidence="1">
    <location>
        <begin position="167"/>
        <end position="190"/>
    </location>
</feature>
<organism evidence="2 3">
    <name type="scientific">Nonomuraea glycinis</name>
    <dbReference type="NCBI Taxonomy" id="2047744"/>
    <lineage>
        <taxon>Bacteria</taxon>
        <taxon>Bacillati</taxon>
        <taxon>Actinomycetota</taxon>
        <taxon>Actinomycetes</taxon>
        <taxon>Streptosporangiales</taxon>
        <taxon>Streptosporangiaceae</taxon>
        <taxon>Nonomuraea</taxon>
    </lineage>
</organism>
<feature type="transmembrane region" description="Helical" evidence="1">
    <location>
        <begin position="116"/>
        <end position="147"/>
    </location>
</feature>
<reference evidence="2" key="2">
    <citation type="submission" date="2020-09" db="EMBL/GenBank/DDBJ databases">
        <authorList>
            <person name="Sun Q."/>
            <person name="Zhou Y."/>
        </authorList>
    </citation>
    <scope>NUCLEOTIDE SEQUENCE</scope>
    <source>
        <strain evidence="2">CGMCC 4.7430</strain>
    </source>
</reference>
<reference evidence="2" key="1">
    <citation type="journal article" date="2014" name="Int. J. Syst. Evol. Microbiol.">
        <title>Complete genome sequence of Corynebacterium casei LMG S-19264T (=DSM 44701T), isolated from a smear-ripened cheese.</title>
        <authorList>
            <consortium name="US DOE Joint Genome Institute (JGI-PGF)"/>
            <person name="Walter F."/>
            <person name="Albersmeier A."/>
            <person name="Kalinowski J."/>
            <person name="Ruckert C."/>
        </authorList>
    </citation>
    <scope>NUCLEOTIDE SEQUENCE</scope>
    <source>
        <strain evidence="2">CGMCC 4.7430</strain>
    </source>
</reference>
<dbReference type="RefSeq" id="WP_189141925.1">
    <property type="nucleotide sequence ID" value="NZ_BMNK01000011.1"/>
</dbReference>
<comment type="caution">
    <text evidence="2">The sequence shown here is derived from an EMBL/GenBank/DDBJ whole genome shotgun (WGS) entry which is preliminary data.</text>
</comment>
<dbReference type="AlphaFoldDB" id="A0A918A923"/>
<protein>
    <submittedName>
        <fullName evidence="2">Uncharacterized protein</fullName>
    </submittedName>
</protein>